<evidence type="ECO:0000256" key="10">
    <source>
        <dbReference type="SAM" id="Coils"/>
    </source>
</evidence>
<keyword evidence="5 9" id="KW-0505">Motor protein</keyword>
<dbReference type="GO" id="GO:0000779">
    <property type="term" value="C:condensed chromosome, centromeric region"/>
    <property type="evidence" value="ECO:0007669"/>
    <property type="project" value="UniProtKB-ARBA"/>
</dbReference>
<dbReference type="GO" id="GO:0048731">
    <property type="term" value="P:system development"/>
    <property type="evidence" value="ECO:0007669"/>
    <property type="project" value="UniProtKB-ARBA"/>
</dbReference>
<feature type="compositionally biased region" description="Basic and acidic residues" evidence="11">
    <location>
        <begin position="708"/>
        <end position="725"/>
    </location>
</feature>
<comment type="subcellular location">
    <subcellularLocation>
        <location evidence="1">Cytoplasm</location>
        <location evidence="1">Cytoskeleton</location>
    </subcellularLocation>
</comment>
<dbReference type="Proteomes" id="UP001364617">
    <property type="component" value="Unassembled WGS sequence"/>
</dbReference>
<dbReference type="GO" id="GO:0008608">
    <property type="term" value="P:attachment of spindle microtubules to kinetochore"/>
    <property type="evidence" value="ECO:0007669"/>
    <property type="project" value="UniProtKB-ARBA"/>
</dbReference>
<evidence type="ECO:0000259" key="12">
    <source>
        <dbReference type="PROSITE" id="PS50067"/>
    </source>
</evidence>
<evidence type="ECO:0000256" key="3">
    <source>
        <dbReference type="ARBA" id="ARBA00022840"/>
    </source>
</evidence>
<feature type="coiled-coil region" evidence="10">
    <location>
        <begin position="2410"/>
        <end position="2475"/>
    </location>
</feature>
<dbReference type="GO" id="GO:0043515">
    <property type="term" value="F:kinetochore binding"/>
    <property type="evidence" value="ECO:0007669"/>
    <property type="project" value="UniProtKB-ARBA"/>
</dbReference>
<dbReference type="InterPro" id="IPR027417">
    <property type="entry name" value="P-loop_NTPase"/>
</dbReference>
<dbReference type="GO" id="GO:0007018">
    <property type="term" value="P:microtubule-based movement"/>
    <property type="evidence" value="ECO:0007669"/>
    <property type="project" value="InterPro"/>
</dbReference>
<evidence type="ECO:0000256" key="2">
    <source>
        <dbReference type="ARBA" id="ARBA00022741"/>
    </source>
</evidence>
<feature type="region of interest" description="Disordered" evidence="11">
    <location>
        <begin position="1510"/>
        <end position="1588"/>
    </location>
</feature>
<reference evidence="13 14" key="1">
    <citation type="submission" date="2024-02" db="EMBL/GenBank/DDBJ databases">
        <title>Chromosome-level genome assembly of the Eurasian Minnow (Phoxinus phoxinus).</title>
        <authorList>
            <person name="Oriowo T.O."/>
            <person name="Martin S."/>
            <person name="Stange M."/>
            <person name="Chrysostomakis Y."/>
            <person name="Brown T."/>
            <person name="Winkler S."/>
            <person name="Kukowka S."/>
            <person name="Myers E.W."/>
            <person name="Bohne A."/>
        </authorList>
    </citation>
    <scope>NUCLEOTIDE SEQUENCE [LARGE SCALE GENOMIC DNA]</scope>
    <source>
        <strain evidence="13">ZFMK-TIS-60720</strain>
        <tissue evidence="13">Whole Organism</tissue>
    </source>
</reference>
<feature type="domain" description="Kinesin motor" evidence="12">
    <location>
        <begin position="6"/>
        <end position="337"/>
    </location>
</feature>
<dbReference type="CDD" id="cd01374">
    <property type="entry name" value="KISc_CENP_E"/>
    <property type="match status" value="1"/>
</dbReference>
<evidence type="ECO:0000256" key="8">
    <source>
        <dbReference type="ARBA" id="ARBA00081766"/>
    </source>
</evidence>
<dbReference type="PANTHER" id="PTHR47968:SF75">
    <property type="entry name" value="CENTROMERE-ASSOCIATED PROTEIN E"/>
    <property type="match status" value="1"/>
</dbReference>
<dbReference type="GO" id="GO:0000278">
    <property type="term" value="P:mitotic cell cycle"/>
    <property type="evidence" value="ECO:0007669"/>
    <property type="project" value="TreeGrafter"/>
</dbReference>
<name>A0AAN9DGV3_9TELE</name>
<dbReference type="GO" id="GO:0140694">
    <property type="term" value="P:membraneless organelle assembly"/>
    <property type="evidence" value="ECO:0007669"/>
    <property type="project" value="UniProtKB-ARBA"/>
</dbReference>
<dbReference type="GO" id="GO:0008017">
    <property type="term" value="F:microtubule binding"/>
    <property type="evidence" value="ECO:0007669"/>
    <property type="project" value="InterPro"/>
</dbReference>
<comment type="caution">
    <text evidence="13">The sequence shown here is derived from an EMBL/GenBank/DDBJ whole genome shotgun (WGS) entry which is preliminary data.</text>
</comment>
<feature type="region of interest" description="Disordered" evidence="11">
    <location>
        <begin position="1177"/>
        <end position="1206"/>
    </location>
</feature>
<evidence type="ECO:0000256" key="5">
    <source>
        <dbReference type="ARBA" id="ARBA00023175"/>
    </source>
</evidence>
<feature type="coiled-coil region" evidence="10">
    <location>
        <begin position="2569"/>
        <end position="2596"/>
    </location>
</feature>
<feature type="compositionally biased region" description="Basic and acidic residues" evidence="11">
    <location>
        <begin position="677"/>
        <end position="697"/>
    </location>
</feature>
<feature type="region of interest" description="Disordered" evidence="11">
    <location>
        <begin position="677"/>
        <end position="725"/>
    </location>
</feature>
<dbReference type="EMBL" id="JAYKXH010000006">
    <property type="protein sequence ID" value="KAK7166840.1"/>
    <property type="molecule type" value="Genomic_DNA"/>
</dbReference>
<dbReference type="PROSITE" id="PS00411">
    <property type="entry name" value="KINESIN_MOTOR_1"/>
    <property type="match status" value="1"/>
</dbReference>
<dbReference type="GO" id="GO:0030071">
    <property type="term" value="P:regulation of mitotic metaphase/anaphase transition"/>
    <property type="evidence" value="ECO:0007669"/>
    <property type="project" value="UniProtKB-ARBA"/>
</dbReference>
<evidence type="ECO:0000256" key="6">
    <source>
        <dbReference type="ARBA" id="ARBA00023212"/>
    </source>
</evidence>
<keyword evidence="3 9" id="KW-0067">ATP-binding</keyword>
<feature type="coiled-coil region" evidence="10">
    <location>
        <begin position="951"/>
        <end position="994"/>
    </location>
</feature>
<feature type="region of interest" description="Disordered" evidence="11">
    <location>
        <begin position="2027"/>
        <end position="2046"/>
    </location>
</feature>
<dbReference type="InterPro" id="IPR027640">
    <property type="entry name" value="Kinesin-like_fam"/>
</dbReference>
<feature type="compositionally biased region" description="Polar residues" evidence="11">
    <location>
        <begin position="2655"/>
        <end position="2674"/>
    </location>
</feature>
<feature type="coiled-coil region" evidence="10">
    <location>
        <begin position="814"/>
        <end position="841"/>
    </location>
</feature>
<keyword evidence="14" id="KW-1185">Reference proteome</keyword>
<dbReference type="GO" id="GO:0000280">
    <property type="term" value="P:nuclear division"/>
    <property type="evidence" value="ECO:0007669"/>
    <property type="project" value="UniProtKB-ARBA"/>
</dbReference>
<feature type="binding site" evidence="9">
    <location>
        <begin position="91"/>
        <end position="98"/>
    </location>
    <ligand>
        <name>ATP</name>
        <dbReference type="ChEBI" id="CHEBI:30616"/>
    </ligand>
</feature>
<dbReference type="InterPro" id="IPR019821">
    <property type="entry name" value="Kinesin_motor_CS"/>
</dbReference>
<dbReference type="PRINTS" id="PR00380">
    <property type="entry name" value="KINESINHEAVY"/>
</dbReference>
<feature type="compositionally biased region" description="Basic and acidic residues" evidence="11">
    <location>
        <begin position="1117"/>
        <end position="1128"/>
    </location>
</feature>
<keyword evidence="2 9" id="KW-0547">Nucleotide-binding</keyword>
<dbReference type="SUPFAM" id="SSF57997">
    <property type="entry name" value="Tropomyosin"/>
    <property type="match status" value="1"/>
</dbReference>
<feature type="region of interest" description="Disordered" evidence="11">
    <location>
        <begin position="552"/>
        <end position="582"/>
    </location>
</feature>
<dbReference type="FunFam" id="3.40.850.10:FF:000026">
    <property type="entry name" value="Centromere-associated protein E"/>
    <property type="match status" value="1"/>
</dbReference>
<dbReference type="GO" id="GO:0003777">
    <property type="term" value="F:microtubule motor activity"/>
    <property type="evidence" value="ECO:0007669"/>
    <property type="project" value="InterPro"/>
</dbReference>
<dbReference type="Gene3D" id="1.10.287.1490">
    <property type="match status" value="1"/>
</dbReference>
<feature type="region of interest" description="Disordered" evidence="11">
    <location>
        <begin position="1109"/>
        <end position="1128"/>
    </location>
</feature>
<evidence type="ECO:0000256" key="1">
    <source>
        <dbReference type="ARBA" id="ARBA00004245"/>
    </source>
</evidence>
<feature type="coiled-coil region" evidence="10">
    <location>
        <begin position="1665"/>
        <end position="1836"/>
    </location>
</feature>
<keyword evidence="4 10" id="KW-0175">Coiled coil</keyword>
<evidence type="ECO:0000256" key="9">
    <source>
        <dbReference type="PROSITE-ProRule" id="PRU00283"/>
    </source>
</evidence>
<dbReference type="GO" id="GO:0005874">
    <property type="term" value="C:microtubule"/>
    <property type="evidence" value="ECO:0007669"/>
    <property type="project" value="TreeGrafter"/>
</dbReference>
<gene>
    <name evidence="13" type="ORF">R3I93_006574</name>
</gene>
<keyword evidence="6" id="KW-0206">Cytoskeleton</keyword>
<proteinExistence type="inferred from homology"/>
<protein>
    <recommendedName>
        <fullName evidence="7">Centromere-associated protein E</fullName>
    </recommendedName>
    <alternativeName>
        <fullName evidence="8">Centromere protein E</fullName>
    </alternativeName>
</protein>
<dbReference type="SMART" id="SM00129">
    <property type="entry name" value="KISc"/>
    <property type="match status" value="1"/>
</dbReference>
<dbReference type="PROSITE" id="PS50067">
    <property type="entry name" value="KINESIN_MOTOR_2"/>
    <property type="match status" value="1"/>
</dbReference>
<dbReference type="InterPro" id="IPR001752">
    <property type="entry name" value="Kinesin_motor_dom"/>
</dbReference>
<feature type="region of interest" description="Disordered" evidence="11">
    <location>
        <begin position="2604"/>
        <end position="2626"/>
    </location>
</feature>
<dbReference type="Gene3D" id="3.40.850.10">
    <property type="entry name" value="Kinesin motor domain"/>
    <property type="match status" value="1"/>
</dbReference>
<comment type="similarity">
    <text evidence="9">Belongs to the TRAFAC class myosin-kinesin ATPase superfamily. Kinesin family.</text>
</comment>
<evidence type="ECO:0000256" key="7">
    <source>
        <dbReference type="ARBA" id="ARBA00070169"/>
    </source>
</evidence>
<dbReference type="Pfam" id="PF00225">
    <property type="entry name" value="Kinesin"/>
    <property type="match status" value="1"/>
</dbReference>
<feature type="region of interest" description="Disordered" evidence="11">
    <location>
        <begin position="2649"/>
        <end position="2704"/>
    </location>
</feature>
<evidence type="ECO:0000313" key="13">
    <source>
        <dbReference type="EMBL" id="KAK7166840.1"/>
    </source>
</evidence>
<accession>A0AAN9DGV3</accession>
<evidence type="ECO:0000313" key="14">
    <source>
        <dbReference type="Proteomes" id="UP001364617"/>
    </source>
</evidence>
<evidence type="ECO:0000256" key="11">
    <source>
        <dbReference type="SAM" id="MobiDB-lite"/>
    </source>
</evidence>
<dbReference type="PANTHER" id="PTHR47968">
    <property type="entry name" value="CENTROMERE PROTEIN E"/>
    <property type="match status" value="1"/>
</dbReference>
<dbReference type="InterPro" id="IPR036961">
    <property type="entry name" value="Kinesin_motor_dom_sf"/>
</dbReference>
<feature type="compositionally biased region" description="Acidic residues" evidence="11">
    <location>
        <begin position="698"/>
        <end position="707"/>
    </location>
</feature>
<evidence type="ECO:0000256" key="4">
    <source>
        <dbReference type="ARBA" id="ARBA00023054"/>
    </source>
</evidence>
<dbReference type="GO" id="GO:0005524">
    <property type="term" value="F:ATP binding"/>
    <property type="evidence" value="ECO:0007669"/>
    <property type="project" value="UniProtKB-UniRule"/>
</dbReference>
<dbReference type="GO" id="GO:0007051">
    <property type="term" value="P:spindle organization"/>
    <property type="evidence" value="ECO:0007669"/>
    <property type="project" value="UniProtKB-ARBA"/>
</dbReference>
<keyword evidence="6" id="KW-0963">Cytoplasm</keyword>
<dbReference type="SUPFAM" id="SSF52540">
    <property type="entry name" value="P-loop containing nucleoside triphosphate hydrolases"/>
    <property type="match status" value="1"/>
</dbReference>
<sequence length="2704" mass="310722">MTEESAVKVCVRVRPLIKREECESSEPVQLFWRADKQAIHQLDEDGAPTKSFSFDRVFSATETTAQLYQDIAKPLVVSAVEGYNGTIFAYGQTSSGKTFSMMGSEHNPGVIPLAMADVFKTIKNFPKKEFLLRVSYMEIYNETVTDLLCDSWKRRPLEIREGNYKNVYVADLTEEMVTSPEQALSWITKGEKNRHYGKTKMNQRSSRSHTIFRMILESRDRSDPAAGESADGAIIVSHLNLVDLAGAERASQTGAEGARLKEGCNINRSLFILGQVIKKLSDESQKGFLNYRDSKLTRILQNSLGGNAKTVIICTITPATVDETVSTLQFASAAKRMKNDPHVTEVSDEGALLKRYRNEIVDLRRRLQEVSSVTQTTETERESLCQLLQEKDQLQRDQQDRIKNLTKLLVTASNVALIPKVPKRRVTWGGKLLRSAHLLKEDLYSTDMSFAEPYIKKRRADCSLPEEGEDMDEFDSRFDFTAMDEPNVDLEMSGITVRSSSEGSHFFDSPRANELTLKVASLERQLDAETQSKRRAEEMSAELQLKVSELKNMLETRSPPPGEDTTRSEMETRSTPPGEVTTRSELEELQRRLETQVQERRTAEEKSVALELKLAELEKPSEALLRYQNACEQLKRDLEEAIQLCETVGFEKDAVIAERDLVKHTLDQLTEDLERAKAEKDSLQKDKDALQKDIEERTDADEFEKLEEESKREYERELESENSRLKRDLKRSEEMIQQLKADLAMMSTELQKKSDLTTELQRFSDKDLVHEVTCLRRSLDDAETLSLETKKEWAFLRSENICLKERDVTLTTDHEKMEAVVKTLQDKLELEKSRFKKMQTDLQKELMGAFDENTKLTALLDGKVPKNLTDNLVLEKALCDLRKELDQSLESERCLQSKMEDFQTLSVQVEELQGQVCVLSEELCSARVERDALVSAQSGVKAEDDQACESADRLKMESDLVEAQLKEAELSRQLTETSERLQNLQTDLQLETQEKHTLLASLEEAAQKSLQLSSELACVCGERDALLSEKTERVQSEPEEMENLRRIILSNTEEREQMQEILQALRDERDQLKSDMEENVEMMIETQAELRGAQETVKDLQGEIHHLTSQSVQTGEQHQDPESHGDQIKQLTEEERLLSEAMEKMKADLTSVTEERDRLQESLQQMTALLEEKTETMLQVQSELQEQRQRSSQEQCDSSEENGAPLQQIQTLKQELETLLEERNQLTSELQETSEQVCVLSEELCSAREERDALVSAQSGVKAEDDQACESADRLKMESDLVEAQLKEAELSRQLTETSERLQNLQTDLQLETQEKHTLLASLEEAAQKSLQLSSELACVCGERDALLSEKTERVQSEPEEMENLRRIILSNTEEREQMQEILQALRDERDQLKSDLEDSNGMLMQVQQERSGPQMDTHHDELLQQMQLLNEELETVNEEKNQLKSDLQENVEMMIENQDELRGALEKVKGLQNAILELESRLSENKREMERMESQLSENTREMERMESQLSENTREMERMESQLSENTREMERMESRLSENTREMERMESQLSENTREMERMESRLSENTREMERMESQLSENTREMERMESQLSENKREMERMEASISLLTEERDQIQQTLRREQQERDQTMSQLRSELQSVCAERDRVSSERIGGVDQMDRMISVTEERDRLLESLQRLTHESETLKRDRQMQDEALAEVRERLRSVSAERERLLCEKSESDREELQCSLASVSEEREQLLEILKLNREEKNQLRRDLQDKDQIMLQLREDLLSSSERTGEQQEKLAAMKTAEASVSALAEERDRLLESLQVLRDEREQIQREQMEKSEMMELLRQGLLSACAERDRLVAERDAACNQSSASVSVTSLSEGGDLQEILQGVRELIQVQGELKQKHQEPDQMSHKAQLQQIRALTEELESLRSRREMIQKDLQEAAATSKMYQDLLHVSKEELKQQQEEKAELMERSAVNEAQLQRRLSQMSEDLSALSAVRDQHSTEIQNLQTNLTSLAEEKDELLETLRRTREEGEQLRHDLQKSEQTRNRLSEELESLSAVTDQLENEKTRAEQNLESLRDVTKERDQLRRELEGKLEKLTHIESKAEQLEQQKILLESEVHSLSLSLTEVNASVSSDQSNMQSKHRSAHLNAEIDASEEKLQAAFAKLQRIIDRPTDALHDVNREEWAVIYPLVQFIPVAQRSVHAIHTTETTRLNNVLIKIAEAYRRLAQRCKTHFETEVQRDVASFQESRLQDLLVLTARAPAQASPALQDDLQQVWDQRLSDLVERRLQYLQKLECVLRVLEDGVAKHSVLVSEELQHRTRALSDLTALLTSPQSAAIVQLHEQQIARRTKANEHLNAHYIALLADCESEISPLKSSSERRLTDLRRETVTLLEALNGTLPKTEAELLQDNLSLSLQLQQTQKQMEEVREQTKELKLQADSSERTHLQLQELGAQLKQKQALIHNLEAKLKESEVLFKKNMTPAAAELAGMKDKLIKMELDHIAVSTSHEKEIAQMSYMLEHRADVIRKLKETLRKQQQDDEQSFADGDEFDLKLGSNTRAVTSLKEKKIEELQKKNAQFESLVSKQQEELHKWKRRAYKIKESVRDAPCTPRKRQPPLSETELNSPKRVFLDSPKSKIFDSRASVPLSLGRPTQFFDNSSLGTVPESSVGSNAATLDDWWQIPSASPSEPDADANVNANACPTQ</sequence>
<feature type="coiled-coil region" evidence="10">
    <location>
        <begin position="1272"/>
        <end position="1315"/>
    </location>
</feature>
<organism evidence="13 14">
    <name type="scientific">Phoxinus phoxinus</name>
    <name type="common">Eurasian minnow</name>
    <dbReference type="NCBI Taxonomy" id="58324"/>
    <lineage>
        <taxon>Eukaryota</taxon>
        <taxon>Metazoa</taxon>
        <taxon>Chordata</taxon>
        <taxon>Craniata</taxon>
        <taxon>Vertebrata</taxon>
        <taxon>Euteleostomi</taxon>
        <taxon>Actinopterygii</taxon>
        <taxon>Neopterygii</taxon>
        <taxon>Teleostei</taxon>
        <taxon>Ostariophysi</taxon>
        <taxon>Cypriniformes</taxon>
        <taxon>Leuciscidae</taxon>
        <taxon>Phoxininae</taxon>
        <taxon>Phoxinus</taxon>
    </lineage>
</organism>